<dbReference type="EMBL" id="JAXQNO010000002">
    <property type="protein sequence ID" value="KAK4802009.1"/>
    <property type="molecule type" value="Genomic_DNA"/>
</dbReference>
<reference evidence="2 3" key="1">
    <citation type="journal article" date="2023" name="Hortic Res">
        <title>Pangenome of water caltrop reveals structural variations and asymmetric subgenome divergence after allopolyploidization.</title>
        <authorList>
            <person name="Zhang X."/>
            <person name="Chen Y."/>
            <person name="Wang L."/>
            <person name="Yuan Y."/>
            <person name="Fang M."/>
            <person name="Shi L."/>
            <person name="Lu R."/>
            <person name="Comes H.P."/>
            <person name="Ma Y."/>
            <person name="Chen Y."/>
            <person name="Huang G."/>
            <person name="Zhou Y."/>
            <person name="Zheng Z."/>
            <person name="Qiu Y."/>
        </authorList>
    </citation>
    <scope>NUCLEOTIDE SEQUENCE [LARGE SCALE GENOMIC DNA]</scope>
    <source>
        <strain evidence="2">F231</strain>
    </source>
</reference>
<keyword evidence="3" id="KW-1185">Reference proteome</keyword>
<dbReference type="AlphaFoldDB" id="A0AAN7RDS2"/>
<protein>
    <submittedName>
        <fullName evidence="2">Uncharacterized protein</fullName>
    </submittedName>
</protein>
<evidence type="ECO:0000313" key="2">
    <source>
        <dbReference type="EMBL" id="KAK4802009.1"/>
    </source>
</evidence>
<feature type="region of interest" description="Disordered" evidence="1">
    <location>
        <begin position="63"/>
        <end position="82"/>
    </location>
</feature>
<sequence length="149" mass="16615">MEPGLVAVPEEEAGVDFSWRRALGLADEVEDRHRGRSGAMLHASRLHPLDYPQGREIEQYPSGLSIQRKDSESNRAKSRNRHSIGRGRLMACRVYSSGTPNVRLRLGVVPSSGGTITWMDFHCGGSDDAKSEDEYLARIIWMHRNGLVA</sequence>
<accession>A0AAN7RDS2</accession>
<dbReference type="Proteomes" id="UP001346149">
    <property type="component" value="Unassembled WGS sequence"/>
</dbReference>
<name>A0AAN7RDS2_TRANT</name>
<proteinExistence type="predicted"/>
<evidence type="ECO:0000313" key="3">
    <source>
        <dbReference type="Proteomes" id="UP001346149"/>
    </source>
</evidence>
<comment type="caution">
    <text evidence="2">The sequence shown here is derived from an EMBL/GenBank/DDBJ whole genome shotgun (WGS) entry which is preliminary data.</text>
</comment>
<organism evidence="2 3">
    <name type="scientific">Trapa natans</name>
    <name type="common">Water chestnut</name>
    <dbReference type="NCBI Taxonomy" id="22666"/>
    <lineage>
        <taxon>Eukaryota</taxon>
        <taxon>Viridiplantae</taxon>
        <taxon>Streptophyta</taxon>
        <taxon>Embryophyta</taxon>
        <taxon>Tracheophyta</taxon>
        <taxon>Spermatophyta</taxon>
        <taxon>Magnoliopsida</taxon>
        <taxon>eudicotyledons</taxon>
        <taxon>Gunneridae</taxon>
        <taxon>Pentapetalae</taxon>
        <taxon>rosids</taxon>
        <taxon>malvids</taxon>
        <taxon>Myrtales</taxon>
        <taxon>Lythraceae</taxon>
        <taxon>Trapa</taxon>
    </lineage>
</organism>
<evidence type="ECO:0000256" key="1">
    <source>
        <dbReference type="SAM" id="MobiDB-lite"/>
    </source>
</evidence>
<gene>
    <name evidence="2" type="ORF">SAY86_000212</name>
</gene>